<gene>
    <name evidence="1" type="ORF">SCALOS_LOCUS8775</name>
</gene>
<sequence length="59" mass="6880">MRKATTTTFIFCPTCRNMLRPSVDADDKQLYYRCSACSYKHLAENDECLVRFKEVKPPS</sequence>
<comment type="caution">
    <text evidence="1">The sequence shown here is derived from an EMBL/GenBank/DDBJ whole genome shotgun (WGS) entry which is preliminary data.</text>
</comment>
<proteinExistence type="predicted"/>
<evidence type="ECO:0000313" key="1">
    <source>
        <dbReference type="EMBL" id="CAG8654234.1"/>
    </source>
</evidence>
<reference evidence="1" key="1">
    <citation type="submission" date="2021-06" db="EMBL/GenBank/DDBJ databases">
        <authorList>
            <person name="Kallberg Y."/>
            <person name="Tangrot J."/>
            <person name="Rosling A."/>
        </authorList>
    </citation>
    <scope>NUCLEOTIDE SEQUENCE</scope>
    <source>
        <strain evidence="1">AU212A</strain>
    </source>
</reference>
<protein>
    <submittedName>
        <fullName evidence="1">7232_t:CDS:1</fullName>
    </submittedName>
</protein>
<evidence type="ECO:0000313" key="2">
    <source>
        <dbReference type="Proteomes" id="UP000789860"/>
    </source>
</evidence>
<dbReference type="Proteomes" id="UP000789860">
    <property type="component" value="Unassembled WGS sequence"/>
</dbReference>
<name>A0ACA9NMC3_9GLOM</name>
<dbReference type="EMBL" id="CAJVPM010024557">
    <property type="protein sequence ID" value="CAG8654234.1"/>
    <property type="molecule type" value="Genomic_DNA"/>
</dbReference>
<organism evidence="1 2">
    <name type="scientific">Scutellospora calospora</name>
    <dbReference type="NCBI Taxonomy" id="85575"/>
    <lineage>
        <taxon>Eukaryota</taxon>
        <taxon>Fungi</taxon>
        <taxon>Fungi incertae sedis</taxon>
        <taxon>Mucoromycota</taxon>
        <taxon>Glomeromycotina</taxon>
        <taxon>Glomeromycetes</taxon>
        <taxon>Diversisporales</taxon>
        <taxon>Gigasporaceae</taxon>
        <taxon>Scutellospora</taxon>
    </lineage>
</organism>
<feature type="non-terminal residue" evidence="1">
    <location>
        <position position="59"/>
    </location>
</feature>
<keyword evidence="2" id="KW-1185">Reference proteome</keyword>
<accession>A0ACA9NMC3</accession>